<organism evidence="6 7">
    <name type="scientific">[Clostridium] methylpentosum DSM 5476</name>
    <dbReference type="NCBI Taxonomy" id="537013"/>
    <lineage>
        <taxon>Bacteria</taxon>
        <taxon>Bacillati</taxon>
        <taxon>Bacillota</taxon>
        <taxon>Clostridia</taxon>
        <taxon>Eubacteriales</taxon>
        <taxon>Oscillospiraceae</taxon>
        <taxon>Oscillospiraceae incertae sedis</taxon>
    </lineage>
</organism>
<reference evidence="6 7" key="1">
    <citation type="submission" date="2009-01" db="EMBL/GenBank/DDBJ databases">
        <authorList>
            <person name="Fulton L."/>
            <person name="Clifton S."/>
            <person name="Fulton B."/>
            <person name="Xu J."/>
            <person name="Minx P."/>
            <person name="Pepin K.H."/>
            <person name="Johnson M."/>
            <person name="Bhonagiri V."/>
            <person name="Nash W.E."/>
            <person name="Mardis E.R."/>
            <person name="Wilson R.K."/>
        </authorList>
    </citation>
    <scope>NUCLEOTIDE SEQUENCE [LARGE SCALE GENOMIC DNA]</scope>
    <source>
        <strain evidence="6 7">DSM 5476</strain>
    </source>
</reference>
<evidence type="ECO:0000256" key="4">
    <source>
        <dbReference type="SAM" id="SignalP"/>
    </source>
</evidence>
<evidence type="ECO:0000313" key="6">
    <source>
        <dbReference type="EMBL" id="EEG28599.1"/>
    </source>
</evidence>
<keyword evidence="7" id="KW-1185">Reference proteome</keyword>
<name>C0EIT8_9FIRM</name>
<dbReference type="PANTHER" id="PTHR46847">
    <property type="entry name" value="D-ALLOSE-BINDING PERIPLASMIC PROTEIN-RELATED"/>
    <property type="match status" value="1"/>
</dbReference>
<accession>C0EIT8</accession>
<dbReference type="GO" id="GO:0030246">
    <property type="term" value="F:carbohydrate binding"/>
    <property type="evidence" value="ECO:0007669"/>
    <property type="project" value="UniProtKB-ARBA"/>
</dbReference>
<dbReference type="eggNOG" id="COG1879">
    <property type="taxonomic scope" value="Bacteria"/>
</dbReference>
<feature type="domain" description="Periplasmic binding protein" evidence="5">
    <location>
        <begin position="51"/>
        <end position="306"/>
    </location>
</feature>
<evidence type="ECO:0000256" key="2">
    <source>
        <dbReference type="ARBA" id="ARBA00007639"/>
    </source>
</evidence>
<feature type="signal peptide" evidence="4">
    <location>
        <begin position="1"/>
        <end position="20"/>
    </location>
</feature>
<dbReference type="PROSITE" id="PS51257">
    <property type="entry name" value="PROKAR_LIPOPROTEIN"/>
    <property type="match status" value="1"/>
</dbReference>
<proteinExistence type="inferred from homology"/>
<gene>
    <name evidence="6" type="ORF">CLOSTMETH_03783</name>
</gene>
<dbReference type="SUPFAM" id="SSF53822">
    <property type="entry name" value="Periplasmic binding protein-like I"/>
    <property type="match status" value="1"/>
</dbReference>
<evidence type="ECO:0000259" key="5">
    <source>
        <dbReference type="Pfam" id="PF13407"/>
    </source>
</evidence>
<dbReference type="EMBL" id="ACEC01000130">
    <property type="protein sequence ID" value="EEG28599.1"/>
    <property type="molecule type" value="Genomic_DNA"/>
</dbReference>
<evidence type="ECO:0000256" key="3">
    <source>
        <dbReference type="ARBA" id="ARBA00022729"/>
    </source>
</evidence>
<reference evidence="6 7" key="2">
    <citation type="submission" date="2009-02" db="EMBL/GenBank/DDBJ databases">
        <title>Draft genome sequence of Clostridium methylpentosum (DSM 5476).</title>
        <authorList>
            <person name="Sudarsanam P."/>
            <person name="Ley R."/>
            <person name="Guruge J."/>
            <person name="Turnbaugh P.J."/>
            <person name="Mahowald M."/>
            <person name="Liep D."/>
            <person name="Gordon J."/>
        </authorList>
    </citation>
    <scope>NUCLEOTIDE SEQUENCE [LARGE SCALE GENOMIC DNA]</scope>
    <source>
        <strain evidence="6 7">DSM 5476</strain>
    </source>
</reference>
<dbReference type="InterPro" id="IPR028082">
    <property type="entry name" value="Peripla_BP_I"/>
</dbReference>
<dbReference type="STRING" id="537013.CLOSTMETH_03783"/>
<dbReference type="HOGENOM" id="CLU_037628_3_7_9"/>
<feature type="chain" id="PRO_5002895735" evidence="4">
    <location>
        <begin position="21"/>
        <end position="338"/>
    </location>
</feature>
<sequence>MKLKRFLAMGMSAVMIMAVAAGCGGSDSGSSSTAASSGAASSGASGEKLTFGWSVYTRDQTFFQQLEKGVVDKATELGIEIKTHDQKNDSNEMVTGCTNLINSGVDALIVCPCKPEAMGNIVTLAHQKDIPVIITDIGDGDSDKDAIIISDMKAGGQMAGVYTAELLKEKSITSGEVAIIKCEESAVYAQRRNEGYKEEIEKAGFTVAKELVANSKQEEGYTVMKDILASNPDIVAVFAANDPMAAGAASALQEAGKTDVIVTGFNGDDIALEYIADGKMMGTVAQDVLGIGAKGVELAKLAVEGKDIPYDNADKKEVYVPVSFIGKDGKEVEVEISK</sequence>
<dbReference type="CDD" id="cd06319">
    <property type="entry name" value="PBP1_ABC_sugar_binding-like"/>
    <property type="match status" value="1"/>
</dbReference>
<dbReference type="Pfam" id="PF13407">
    <property type="entry name" value="Peripla_BP_4"/>
    <property type="match status" value="1"/>
</dbReference>
<keyword evidence="3 4" id="KW-0732">Signal</keyword>
<dbReference type="GO" id="GO:0030313">
    <property type="term" value="C:cell envelope"/>
    <property type="evidence" value="ECO:0007669"/>
    <property type="project" value="UniProtKB-SubCell"/>
</dbReference>
<protein>
    <submittedName>
        <fullName evidence="6">Sugar-binding domain protein</fullName>
    </submittedName>
</protein>
<comment type="subcellular location">
    <subcellularLocation>
        <location evidence="1">Cell envelope</location>
    </subcellularLocation>
</comment>
<comment type="similarity">
    <text evidence="2">Belongs to the bacterial solute-binding protein 2 family.</text>
</comment>
<dbReference type="Proteomes" id="UP000003340">
    <property type="component" value="Unassembled WGS sequence"/>
</dbReference>
<evidence type="ECO:0000313" key="7">
    <source>
        <dbReference type="Proteomes" id="UP000003340"/>
    </source>
</evidence>
<evidence type="ECO:0000256" key="1">
    <source>
        <dbReference type="ARBA" id="ARBA00004196"/>
    </source>
</evidence>
<dbReference type="Gene3D" id="3.40.50.2300">
    <property type="match status" value="2"/>
</dbReference>
<dbReference type="InterPro" id="IPR025997">
    <property type="entry name" value="SBP_2_dom"/>
</dbReference>
<dbReference type="PANTHER" id="PTHR46847:SF1">
    <property type="entry name" value="D-ALLOSE-BINDING PERIPLASMIC PROTEIN-RELATED"/>
    <property type="match status" value="1"/>
</dbReference>
<dbReference type="AlphaFoldDB" id="C0EIT8"/>
<comment type="caution">
    <text evidence="6">The sequence shown here is derived from an EMBL/GenBank/DDBJ whole genome shotgun (WGS) entry which is preliminary data.</text>
</comment>